<dbReference type="AlphaFoldDB" id="A0A1G2LMQ4"/>
<evidence type="ECO:0000313" key="2">
    <source>
        <dbReference type="Proteomes" id="UP000178302"/>
    </source>
</evidence>
<evidence type="ECO:0008006" key="3">
    <source>
        <dbReference type="Google" id="ProtNLM"/>
    </source>
</evidence>
<evidence type="ECO:0000313" key="1">
    <source>
        <dbReference type="EMBL" id="OHA12895.1"/>
    </source>
</evidence>
<organism evidence="1 2">
    <name type="scientific">Candidatus Tagabacteria bacterium RIFCSPLOWO2_01_FULL_39_11</name>
    <dbReference type="NCBI Taxonomy" id="1802295"/>
    <lineage>
        <taxon>Bacteria</taxon>
        <taxon>Candidatus Tagaibacteriota</taxon>
    </lineage>
</organism>
<dbReference type="InterPro" id="IPR012902">
    <property type="entry name" value="N_methyl_site"/>
</dbReference>
<dbReference type="EMBL" id="MHQZ01000045">
    <property type="protein sequence ID" value="OHA12895.1"/>
    <property type="molecule type" value="Genomic_DNA"/>
</dbReference>
<sequence length="179" mass="20030">MKFKTKNGFTLLELLVSALILSAVLSIFFGVSVSSLRSFEAAKQRYLAAKIAQEGMELAVNKRDNNLLCIDSGCPHITNWQEKLIGSFEVDATETNRLLANQTFKVYDPTNYLCLIDSGPIAGMFSYCGNPNKYIYGNFRREVNISAIDGDKILVKSRVDWETRGTLKSLILEEMLFGP</sequence>
<dbReference type="Proteomes" id="UP000178302">
    <property type="component" value="Unassembled WGS sequence"/>
</dbReference>
<proteinExistence type="predicted"/>
<protein>
    <recommendedName>
        <fullName evidence="3">Prepilin-type N-terminal cleavage/methylation domain-containing protein</fullName>
    </recommendedName>
</protein>
<reference evidence="1 2" key="1">
    <citation type="journal article" date="2016" name="Nat. Commun.">
        <title>Thousands of microbial genomes shed light on interconnected biogeochemical processes in an aquifer system.</title>
        <authorList>
            <person name="Anantharaman K."/>
            <person name="Brown C.T."/>
            <person name="Hug L.A."/>
            <person name="Sharon I."/>
            <person name="Castelle C.J."/>
            <person name="Probst A.J."/>
            <person name="Thomas B.C."/>
            <person name="Singh A."/>
            <person name="Wilkins M.J."/>
            <person name="Karaoz U."/>
            <person name="Brodie E.L."/>
            <person name="Williams K.H."/>
            <person name="Hubbard S.S."/>
            <person name="Banfield J.F."/>
        </authorList>
    </citation>
    <scope>NUCLEOTIDE SEQUENCE [LARGE SCALE GENOMIC DNA]</scope>
</reference>
<comment type="caution">
    <text evidence="1">The sequence shown here is derived from an EMBL/GenBank/DDBJ whole genome shotgun (WGS) entry which is preliminary data.</text>
</comment>
<accession>A0A1G2LMQ4</accession>
<dbReference type="NCBIfam" id="TIGR02532">
    <property type="entry name" value="IV_pilin_GFxxxE"/>
    <property type="match status" value="1"/>
</dbReference>
<gene>
    <name evidence="1" type="ORF">A2909_02115</name>
</gene>
<name>A0A1G2LMQ4_9BACT</name>
<dbReference type="Pfam" id="PF07963">
    <property type="entry name" value="N_methyl"/>
    <property type="match status" value="1"/>
</dbReference>